<comment type="caution">
    <text evidence="10">The sequence shown here is derived from an EMBL/GenBank/DDBJ whole genome shotgun (WGS) entry which is preliminary data.</text>
</comment>
<keyword evidence="8" id="KW-0812">Transmembrane</keyword>
<comment type="similarity">
    <text evidence="1 5 6">Belongs to the cullin family.</text>
</comment>
<evidence type="ECO:0000256" key="3">
    <source>
        <dbReference type="ARBA" id="ARBA00022499"/>
    </source>
</evidence>
<evidence type="ECO:0000256" key="7">
    <source>
        <dbReference type="SAM" id="MobiDB-lite"/>
    </source>
</evidence>
<dbReference type="PANTHER" id="PTHR11932">
    <property type="entry name" value="CULLIN"/>
    <property type="match status" value="1"/>
</dbReference>
<dbReference type="AlphaFoldDB" id="A0AAD9MIX2"/>
<dbReference type="PRINTS" id="PR00127">
    <property type="entry name" value="CLPPROTEASEP"/>
</dbReference>
<dbReference type="GO" id="GO:0009536">
    <property type="term" value="C:plastid"/>
    <property type="evidence" value="ECO:0007669"/>
    <property type="project" value="UniProtKB-ARBA"/>
</dbReference>
<evidence type="ECO:0000313" key="10">
    <source>
        <dbReference type="EMBL" id="KAK2079007.1"/>
    </source>
</evidence>
<keyword evidence="8" id="KW-1133">Transmembrane helix</keyword>
<dbReference type="SMART" id="SM00884">
    <property type="entry name" value="Cullin_Nedd8"/>
    <property type="match status" value="1"/>
</dbReference>
<evidence type="ECO:0000313" key="11">
    <source>
        <dbReference type="Proteomes" id="UP001255856"/>
    </source>
</evidence>
<dbReference type="InterPro" id="IPR036390">
    <property type="entry name" value="WH_DNA-bd_sf"/>
</dbReference>
<reference evidence="10" key="1">
    <citation type="submission" date="2021-01" db="EMBL/GenBank/DDBJ databases">
        <authorList>
            <person name="Eckstrom K.M.E."/>
        </authorList>
    </citation>
    <scope>NUCLEOTIDE SEQUENCE</scope>
    <source>
        <strain evidence="10">UVCC 0001</strain>
    </source>
</reference>
<feature type="compositionally biased region" description="Low complexity" evidence="7">
    <location>
        <begin position="238"/>
        <end position="247"/>
    </location>
</feature>
<evidence type="ECO:0000256" key="8">
    <source>
        <dbReference type="SAM" id="Phobius"/>
    </source>
</evidence>
<feature type="domain" description="Cullin family profile" evidence="9">
    <location>
        <begin position="580"/>
        <end position="791"/>
    </location>
</feature>
<dbReference type="GO" id="GO:0006511">
    <property type="term" value="P:ubiquitin-dependent protein catabolic process"/>
    <property type="evidence" value="ECO:0007669"/>
    <property type="project" value="InterPro"/>
</dbReference>
<evidence type="ECO:0000256" key="4">
    <source>
        <dbReference type="ARBA" id="ARBA00022843"/>
    </source>
</evidence>
<dbReference type="PROSITE" id="PS50069">
    <property type="entry name" value="CULLIN_2"/>
    <property type="match status" value="1"/>
</dbReference>
<gene>
    <name evidence="10" type="ORF">QBZ16_002697</name>
</gene>
<sequence>MWVDLWNCMYRDRIVFLYKPLDDQLANQLVATLLYLDGENQKDIFLYINCSGGDVSSALALHDTMRYIQSDVGAVAFGGAYGMAGFLLAVAKKASRLPGKRVALSNTRIMLHHPSGVARGQAADISRESRELLRTRDYLNAVVAEATGKDPETVAHDFRHGRYFNTREAQEYGIIDIIIIPRKEERRRRMREEAEAARLAEGVTDVLEEEGKEPGDEGASAEAGGAAPGETSEEGAPGEESSFTEPGEPGEEDVPGPADPEEHSLDGESTSGSGNAYQMTVYKYGDVLYKGFIRTETEYLESVASRLERVSEDALLPAVKDEWERHVKSVSLIRAFLMYLDRVHIANHKELTPLYQLGLNLWRDLVACSPRLGPRLRALVLEAVARDRAGGLADVALLRALTGMYSDLGAGVYAAEVERPLLEQAERFYAAEAQQLLREGDAPAYLLAAEGWLDKERARAGLPGADDRAGAGGGGGPRAGGRAAGRAAAPARVGPGRARARAAGRGLEEVQAALGAHVRETGRALVTDPERAKDPVAFVGALLAAREEYETLVRRAFGEDKRFVYALNRAFEHFLNLNPRAPEYLSLYLDDKLRRGLKETSEDALEASLDAAILLFRSLQDKDVFERYYKQHLARRLLVGRGADADEAERALLAKLRAECGYQFTSKLESMFTDVRTSRDAAARFKQWLARERGGAPLGFDLNVQLEEATAAFTRFYTETHSGRRLAWQPAMGTAEMRVEFGGRRHELTCNTWQMMVLLLFNDAERLTARELREATRIPDADLRRVLQSLACVKGKNVLKKEPMSKEVADTDVFSINENFQSRLYKIKIGMRESEQNKEVTRERVEEDRKPQIEAAIVRIMKVIKKRIESLIERDFIERDASDRSMYRYVA</sequence>
<dbReference type="Gene3D" id="1.20.1310.10">
    <property type="entry name" value="Cullin Repeats"/>
    <property type="match status" value="4"/>
</dbReference>
<dbReference type="Pfam" id="PF26557">
    <property type="entry name" value="Cullin_AB"/>
    <property type="match status" value="1"/>
</dbReference>
<evidence type="ECO:0000256" key="6">
    <source>
        <dbReference type="RuleBase" id="RU003829"/>
    </source>
</evidence>
<protein>
    <recommendedName>
        <fullName evidence="9">Cullin family profile domain-containing protein</fullName>
    </recommendedName>
</protein>
<dbReference type="SUPFAM" id="SSF52096">
    <property type="entry name" value="ClpP/crotonase"/>
    <property type="match status" value="1"/>
</dbReference>
<comment type="similarity">
    <text evidence="2">Belongs to the peptidase S14 family.</text>
</comment>
<keyword evidence="8" id="KW-0472">Membrane</keyword>
<dbReference type="InterPro" id="IPR036317">
    <property type="entry name" value="Cullin_homology_sf"/>
</dbReference>
<dbReference type="GO" id="GO:0031625">
    <property type="term" value="F:ubiquitin protein ligase binding"/>
    <property type="evidence" value="ECO:0007669"/>
    <property type="project" value="InterPro"/>
</dbReference>
<dbReference type="GO" id="GO:0004252">
    <property type="term" value="F:serine-type endopeptidase activity"/>
    <property type="evidence" value="ECO:0007669"/>
    <property type="project" value="InterPro"/>
</dbReference>
<evidence type="ECO:0000259" key="9">
    <source>
        <dbReference type="PROSITE" id="PS50069"/>
    </source>
</evidence>
<dbReference type="Pfam" id="PF00888">
    <property type="entry name" value="Cullin"/>
    <property type="match status" value="2"/>
</dbReference>
<keyword evidence="3" id="KW-1017">Isopeptide bond</keyword>
<proteinExistence type="inferred from homology"/>
<dbReference type="Gene3D" id="3.90.226.10">
    <property type="entry name" value="2-enoyl-CoA Hydratase, Chain A, domain 1"/>
    <property type="match status" value="1"/>
</dbReference>
<dbReference type="InterPro" id="IPR016159">
    <property type="entry name" value="Cullin_repeat-like_dom_sf"/>
</dbReference>
<dbReference type="InterPro" id="IPR036388">
    <property type="entry name" value="WH-like_DNA-bd_sf"/>
</dbReference>
<dbReference type="Gene3D" id="1.10.10.10">
    <property type="entry name" value="Winged helix-like DNA-binding domain superfamily/Winged helix DNA-binding domain"/>
    <property type="match status" value="2"/>
</dbReference>
<feature type="compositionally biased region" description="Low complexity" evidence="7">
    <location>
        <begin position="217"/>
        <end position="230"/>
    </location>
</feature>
<dbReference type="InterPro" id="IPR019559">
    <property type="entry name" value="Cullin_neddylation_domain"/>
</dbReference>
<accession>A0AAD9MIX2</accession>
<name>A0AAD9MIX2_PROWI</name>
<dbReference type="InterPro" id="IPR016158">
    <property type="entry name" value="Cullin_homology"/>
</dbReference>
<evidence type="ECO:0000256" key="1">
    <source>
        <dbReference type="ARBA" id="ARBA00006019"/>
    </source>
</evidence>
<feature type="compositionally biased region" description="Polar residues" evidence="7">
    <location>
        <begin position="267"/>
        <end position="276"/>
    </location>
</feature>
<evidence type="ECO:0000256" key="5">
    <source>
        <dbReference type="PROSITE-ProRule" id="PRU00330"/>
    </source>
</evidence>
<dbReference type="CDD" id="cd07017">
    <property type="entry name" value="S14_ClpP_2"/>
    <property type="match status" value="1"/>
</dbReference>
<dbReference type="InterPro" id="IPR045093">
    <property type="entry name" value="Cullin"/>
</dbReference>
<feature type="compositionally biased region" description="Low complexity" evidence="7">
    <location>
        <begin position="484"/>
        <end position="495"/>
    </location>
</feature>
<dbReference type="SUPFAM" id="SSF74788">
    <property type="entry name" value="Cullin repeat-like"/>
    <property type="match status" value="2"/>
</dbReference>
<feature type="region of interest" description="Disordered" evidence="7">
    <location>
        <begin position="463"/>
        <end position="495"/>
    </location>
</feature>
<dbReference type="Proteomes" id="UP001255856">
    <property type="component" value="Unassembled WGS sequence"/>
</dbReference>
<feature type="region of interest" description="Disordered" evidence="7">
    <location>
        <begin position="195"/>
        <end position="276"/>
    </location>
</feature>
<dbReference type="EMBL" id="JASFZW010000003">
    <property type="protein sequence ID" value="KAK2079007.1"/>
    <property type="molecule type" value="Genomic_DNA"/>
</dbReference>
<evidence type="ECO:0000256" key="2">
    <source>
        <dbReference type="ARBA" id="ARBA00007039"/>
    </source>
</evidence>
<dbReference type="InterPro" id="IPR001907">
    <property type="entry name" value="ClpP"/>
</dbReference>
<organism evidence="10 11">
    <name type="scientific">Prototheca wickerhamii</name>
    <dbReference type="NCBI Taxonomy" id="3111"/>
    <lineage>
        <taxon>Eukaryota</taxon>
        <taxon>Viridiplantae</taxon>
        <taxon>Chlorophyta</taxon>
        <taxon>core chlorophytes</taxon>
        <taxon>Trebouxiophyceae</taxon>
        <taxon>Chlorellales</taxon>
        <taxon>Chlorellaceae</taxon>
        <taxon>Prototheca</taxon>
    </lineage>
</organism>
<dbReference type="InterPro" id="IPR029045">
    <property type="entry name" value="ClpP/crotonase-like_dom_sf"/>
</dbReference>
<feature type="compositionally biased region" description="Gly residues" evidence="7">
    <location>
        <begin position="470"/>
        <end position="483"/>
    </location>
</feature>
<dbReference type="SMART" id="SM00182">
    <property type="entry name" value="CULLIN"/>
    <property type="match status" value="1"/>
</dbReference>
<dbReference type="InterPro" id="IPR001373">
    <property type="entry name" value="Cullin_N"/>
</dbReference>
<keyword evidence="11" id="KW-1185">Reference proteome</keyword>
<dbReference type="GO" id="GO:0004176">
    <property type="term" value="F:ATP-dependent peptidase activity"/>
    <property type="evidence" value="ECO:0007669"/>
    <property type="project" value="InterPro"/>
</dbReference>
<feature type="transmembrane region" description="Helical" evidence="8">
    <location>
        <begin position="72"/>
        <end position="91"/>
    </location>
</feature>
<dbReference type="SUPFAM" id="SSF46785">
    <property type="entry name" value="Winged helix' DNA-binding domain"/>
    <property type="match status" value="1"/>
</dbReference>
<dbReference type="Gene3D" id="3.30.230.130">
    <property type="entry name" value="Cullin, Chain C, Domain 2"/>
    <property type="match status" value="1"/>
</dbReference>
<dbReference type="InterPro" id="IPR023562">
    <property type="entry name" value="ClpP/TepA"/>
</dbReference>
<dbReference type="InterPro" id="IPR059120">
    <property type="entry name" value="Cullin-like_AB"/>
</dbReference>
<dbReference type="SUPFAM" id="SSF75632">
    <property type="entry name" value="Cullin homology domain"/>
    <property type="match status" value="1"/>
</dbReference>
<dbReference type="FunFam" id="1.20.1310.10:FF:000002">
    <property type="entry name" value="cullin-3 isoform X1"/>
    <property type="match status" value="1"/>
</dbReference>
<keyword evidence="4" id="KW-0832">Ubl conjugation</keyword>
<dbReference type="Pfam" id="PF00574">
    <property type="entry name" value="CLP_protease"/>
    <property type="match status" value="1"/>
</dbReference>